<dbReference type="EMBL" id="CP072642">
    <property type="protein sequence ID" value="QUV93520.1"/>
    <property type="molecule type" value="Genomic_DNA"/>
</dbReference>
<evidence type="ECO:0000256" key="3">
    <source>
        <dbReference type="ARBA" id="ARBA00048782"/>
    </source>
</evidence>
<evidence type="ECO:0000313" key="7">
    <source>
        <dbReference type="Proteomes" id="UP000677668"/>
    </source>
</evidence>
<dbReference type="PANTHER" id="PTHR43774:SF1">
    <property type="entry name" value="PEPTIDE METHIONINE SULFOXIDE REDUCTASE MSRA 2"/>
    <property type="match status" value="1"/>
</dbReference>
<evidence type="ECO:0000256" key="2">
    <source>
        <dbReference type="ARBA" id="ARBA00047806"/>
    </source>
</evidence>
<dbReference type="NCBIfam" id="TIGR00401">
    <property type="entry name" value="msrA"/>
    <property type="match status" value="1"/>
</dbReference>
<organism evidence="6 7">
    <name type="scientific">Chloracidobacterium sp. N</name>
    <dbReference type="NCBI Taxonomy" id="2821540"/>
    <lineage>
        <taxon>Bacteria</taxon>
        <taxon>Pseudomonadati</taxon>
        <taxon>Acidobacteriota</taxon>
        <taxon>Terriglobia</taxon>
        <taxon>Terriglobales</taxon>
        <taxon>Acidobacteriaceae</taxon>
        <taxon>Chloracidobacterium</taxon>
        <taxon>Chloracidobacterium aggregatum</taxon>
    </lineage>
</organism>
<keyword evidence="1 4" id="KW-0560">Oxidoreductase</keyword>
<dbReference type="InterPro" id="IPR002569">
    <property type="entry name" value="Met_Sox_Rdtase_MsrA_dom"/>
</dbReference>
<accession>A0ABX8AXV3</accession>
<dbReference type="InterPro" id="IPR036509">
    <property type="entry name" value="Met_Sox_Rdtase_MsrA_sf"/>
</dbReference>
<reference evidence="6 7" key="1">
    <citation type="submission" date="2021-03" db="EMBL/GenBank/DDBJ databases">
        <title>Genomic and phenotypic characterization of Chloracidobacterium isolates provides evidence for multiple species.</title>
        <authorList>
            <person name="Saini M.K."/>
            <person name="Costas A.M.G."/>
            <person name="Tank M."/>
            <person name="Bryant D.A."/>
        </authorList>
    </citation>
    <scope>NUCLEOTIDE SEQUENCE [LARGE SCALE GENOMIC DNA]</scope>
    <source>
        <strain evidence="6 7">N</strain>
    </source>
</reference>
<dbReference type="EC" id="1.8.4.11" evidence="4"/>
<dbReference type="SUPFAM" id="SSF55068">
    <property type="entry name" value="Peptide methionine sulfoxide reductase"/>
    <property type="match status" value="1"/>
</dbReference>
<evidence type="ECO:0000259" key="5">
    <source>
        <dbReference type="Pfam" id="PF01625"/>
    </source>
</evidence>
<protein>
    <recommendedName>
        <fullName evidence="4">Peptide methionine sulfoxide reductase MsrA</fullName>
        <shortName evidence="4">Protein-methionine-S-oxide reductase</shortName>
        <ecNumber evidence="4">1.8.4.11</ecNumber>
    </recommendedName>
    <alternativeName>
        <fullName evidence="4">Peptide-methionine (S)-S-oxide reductase</fullName>
        <shortName evidence="4">Peptide Met(O) reductase</shortName>
    </alternativeName>
</protein>
<comment type="function">
    <text evidence="4">Has an important function as a repair enzyme for proteins that have been inactivated by oxidation. Catalyzes the reversible oxidation-reduction of methionine sulfoxide in proteins to methionine.</text>
</comment>
<dbReference type="GO" id="GO:0008113">
    <property type="term" value="F:peptide-methionine (S)-S-oxide reductase activity"/>
    <property type="evidence" value="ECO:0007669"/>
    <property type="project" value="UniProtKB-EC"/>
</dbReference>
<comment type="catalytic activity">
    <reaction evidence="2 4">
        <text>L-methionyl-[protein] + [thioredoxin]-disulfide + H2O = L-methionyl-(S)-S-oxide-[protein] + [thioredoxin]-dithiol</text>
        <dbReference type="Rhea" id="RHEA:14217"/>
        <dbReference type="Rhea" id="RHEA-COMP:10698"/>
        <dbReference type="Rhea" id="RHEA-COMP:10700"/>
        <dbReference type="Rhea" id="RHEA-COMP:12313"/>
        <dbReference type="Rhea" id="RHEA-COMP:12315"/>
        <dbReference type="ChEBI" id="CHEBI:15377"/>
        <dbReference type="ChEBI" id="CHEBI:16044"/>
        <dbReference type="ChEBI" id="CHEBI:29950"/>
        <dbReference type="ChEBI" id="CHEBI:44120"/>
        <dbReference type="ChEBI" id="CHEBI:50058"/>
        <dbReference type="EC" id="1.8.4.11"/>
    </reaction>
</comment>
<gene>
    <name evidence="4 6" type="primary">msrA</name>
    <name evidence="6" type="ORF">J8C05_09085</name>
</gene>
<evidence type="ECO:0000256" key="4">
    <source>
        <dbReference type="HAMAP-Rule" id="MF_01401"/>
    </source>
</evidence>
<comment type="catalytic activity">
    <reaction evidence="3 4">
        <text>[thioredoxin]-disulfide + L-methionine + H2O = L-methionine (S)-S-oxide + [thioredoxin]-dithiol</text>
        <dbReference type="Rhea" id="RHEA:19993"/>
        <dbReference type="Rhea" id="RHEA-COMP:10698"/>
        <dbReference type="Rhea" id="RHEA-COMP:10700"/>
        <dbReference type="ChEBI" id="CHEBI:15377"/>
        <dbReference type="ChEBI" id="CHEBI:29950"/>
        <dbReference type="ChEBI" id="CHEBI:50058"/>
        <dbReference type="ChEBI" id="CHEBI:57844"/>
        <dbReference type="ChEBI" id="CHEBI:58772"/>
        <dbReference type="EC" id="1.8.4.11"/>
    </reaction>
</comment>
<evidence type="ECO:0000256" key="1">
    <source>
        <dbReference type="ARBA" id="ARBA00023002"/>
    </source>
</evidence>
<dbReference type="Proteomes" id="UP000677668">
    <property type="component" value="Chromosome 1"/>
</dbReference>
<dbReference type="HAMAP" id="MF_01401">
    <property type="entry name" value="MsrA"/>
    <property type="match status" value="1"/>
</dbReference>
<feature type="domain" description="Peptide methionine sulphoxide reductase MsrA" evidence="5">
    <location>
        <begin position="8"/>
        <end position="159"/>
    </location>
</feature>
<dbReference type="Pfam" id="PF01625">
    <property type="entry name" value="PMSR"/>
    <property type="match status" value="1"/>
</dbReference>
<feature type="active site" evidence="4">
    <location>
        <position position="14"/>
    </location>
</feature>
<comment type="similarity">
    <text evidence="4">Belongs to the MsrA Met sulfoxide reductase family.</text>
</comment>
<keyword evidence="7" id="KW-1185">Reference proteome</keyword>
<proteinExistence type="inferred from homology"/>
<dbReference type="Gene3D" id="3.30.1060.10">
    <property type="entry name" value="Peptide methionine sulphoxide reductase MsrA"/>
    <property type="match status" value="1"/>
</dbReference>
<dbReference type="PANTHER" id="PTHR43774">
    <property type="entry name" value="PEPTIDE METHIONINE SULFOXIDE REDUCTASE"/>
    <property type="match status" value="1"/>
</dbReference>
<sequence>MTASREVAVLAGGCFWCLEAVYLGMRGVEKVVSGYANGHTPNPTYQQVCSGTTGYAEAVEITFDPNEVSYRDLLNVFFVIHDPTTLNRQGADVGTQYRSGIYYLTPAQHETARQVVDALTAEQVFDAPIVTEIEPLRNFYPAEDYHQNYFARHPYQPYCVAVVAPKVAKFRKQFLEKVKA</sequence>
<dbReference type="RefSeq" id="WP_211421894.1">
    <property type="nucleotide sequence ID" value="NZ_CP072642.1"/>
</dbReference>
<evidence type="ECO:0000313" key="6">
    <source>
        <dbReference type="EMBL" id="QUV93520.1"/>
    </source>
</evidence>
<name>A0ABX8AXV3_9BACT</name>